<evidence type="ECO:0000256" key="8">
    <source>
        <dbReference type="ARBA" id="ARBA00060041"/>
    </source>
</evidence>
<dbReference type="HAMAP" id="MF_02078">
    <property type="entry name" value="MurJ_MviN"/>
    <property type="match status" value="1"/>
</dbReference>
<dbReference type="NCBIfam" id="TIGR01695">
    <property type="entry name" value="murJ_mviN"/>
    <property type="match status" value="1"/>
</dbReference>
<proteinExistence type="inferred from homology"/>
<comment type="subcellular location">
    <subcellularLocation>
        <location evidence="10">Cell inner membrane</location>
        <topology evidence="10">Multi-pass membrane protein</topology>
    </subcellularLocation>
    <subcellularLocation>
        <location evidence="1">Cell membrane</location>
        <topology evidence="1">Multi-pass membrane protein</topology>
    </subcellularLocation>
</comment>
<dbReference type="Proteomes" id="UP001410394">
    <property type="component" value="Unassembled WGS sequence"/>
</dbReference>
<comment type="function">
    <text evidence="8 10 11">Involved in peptidoglycan biosynthesis. Transports lipid-linked peptidoglycan precursors from the inner to the outer leaflet of the cytoplasmic membrane.</text>
</comment>
<feature type="transmembrane region" description="Helical" evidence="10">
    <location>
        <begin position="354"/>
        <end position="374"/>
    </location>
</feature>
<evidence type="ECO:0000313" key="12">
    <source>
        <dbReference type="EMBL" id="MEN3070726.1"/>
    </source>
</evidence>
<reference evidence="12 13" key="1">
    <citation type="journal article" date="2018" name="Int. J. Syst. Evol. Microbiol.">
        <title>Uliginosibacterium sediminicola sp. nov., isolated from freshwater sediment.</title>
        <authorList>
            <person name="Hwang W.M."/>
            <person name="Kim S.M."/>
            <person name="Kang K."/>
            <person name="Ahn T.Y."/>
        </authorList>
    </citation>
    <scope>NUCLEOTIDE SEQUENCE [LARGE SCALE GENOMIC DNA]</scope>
    <source>
        <strain evidence="12 13">M1-21</strain>
    </source>
</reference>
<keyword evidence="6 10" id="KW-1133">Transmembrane helix</keyword>
<comment type="pathway">
    <text evidence="10">Cell wall biogenesis; peptidoglycan biosynthesis.</text>
</comment>
<feature type="transmembrane region" description="Helical" evidence="10">
    <location>
        <begin position="166"/>
        <end position="183"/>
    </location>
</feature>
<evidence type="ECO:0000256" key="2">
    <source>
        <dbReference type="ARBA" id="ARBA00022475"/>
    </source>
</evidence>
<dbReference type="PANTHER" id="PTHR47019:SF1">
    <property type="entry name" value="LIPID II FLIPPASE MURJ"/>
    <property type="match status" value="1"/>
</dbReference>
<evidence type="ECO:0000256" key="7">
    <source>
        <dbReference type="ARBA" id="ARBA00023136"/>
    </source>
</evidence>
<name>A0ABU9Z445_9RHOO</name>
<evidence type="ECO:0000256" key="6">
    <source>
        <dbReference type="ARBA" id="ARBA00022989"/>
    </source>
</evidence>
<dbReference type="PANTHER" id="PTHR47019">
    <property type="entry name" value="LIPID II FLIPPASE MURJ"/>
    <property type="match status" value="1"/>
</dbReference>
<keyword evidence="10" id="KW-0997">Cell inner membrane</keyword>
<keyword evidence="7 10" id="KW-0472">Membrane</keyword>
<feature type="transmembrane region" description="Helical" evidence="10">
    <location>
        <begin position="134"/>
        <end position="154"/>
    </location>
</feature>
<dbReference type="InterPro" id="IPR004268">
    <property type="entry name" value="MurJ"/>
</dbReference>
<feature type="transmembrane region" description="Helical" evidence="10">
    <location>
        <begin position="313"/>
        <end position="334"/>
    </location>
</feature>
<evidence type="ECO:0000256" key="5">
    <source>
        <dbReference type="ARBA" id="ARBA00022984"/>
    </source>
</evidence>
<keyword evidence="5 10" id="KW-0573">Peptidoglycan synthesis</keyword>
<sequence>MNLLKALATISSFTFISRVLGLVREMLIANLFGAGMTTDAFNVAFRLPNLLRRLFAEGAFSQAFVPILSEYRNTRSEEETRTLINRVSSLLGVIVMAVTVLGVIAAPLLILASAGGFQDEPDKFALTVELTRITFPYIFFQAMVAVSAGILNTWNRFSIPALTPTLLNVSSIAMMLLAAPYFARPIDALAWGAFIGGVLQLAIQIPALMRIGLLPRFDLQWRDPGVRRVLTLMLPATIGVSVAQISLLMNTVFASWLPTGSISWLNYADRLMEFPSGILGVALGTILLPSLSRLNAAGNKAEFSAMLDWGLRLALMLTLPAALALALLAVPLISTLFQHGAFSPEDVMQTRSALIAWSVGLTGLIVVKILAPAFYSRQDVRTPLRFAIISLIATQLLNLLLIGVLQHAALALSIGLAATLNASLLYLGLRRREAFTPKAGWLPFLLKLAVALAFMGGVLYATMGQASTWMQLHTWQRVLWLSGLVVAGAGAYFLALFAMGFRLADFKRRAH</sequence>
<organism evidence="12 13">
    <name type="scientific">Uliginosibacterium sediminicola</name>
    <dbReference type="NCBI Taxonomy" id="2024550"/>
    <lineage>
        <taxon>Bacteria</taxon>
        <taxon>Pseudomonadati</taxon>
        <taxon>Pseudomonadota</taxon>
        <taxon>Betaproteobacteria</taxon>
        <taxon>Rhodocyclales</taxon>
        <taxon>Zoogloeaceae</taxon>
        <taxon>Uliginosibacterium</taxon>
    </lineage>
</organism>
<evidence type="ECO:0000256" key="9">
    <source>
        <dbReference type="ARBA" id="ARBA00061532"/>
    </source>
</evidence>
<dbReference type="PRINTS" id="PR01806">
    <property type="entry name" value="VIRFACTRMVIN"/>
</dbReference>
<feature type="transmembrane region" description="Helical" evidence="10">
    <location>
        <begin position="274"/>
        <end position="292"/>
    </location>
</feature>
<protein>
    <recommendedName>
        <fullName evidence="10">Probable lipid II flippase MurJ</fullName>
    </recommendedName>
</protein>
<evidence type="ECO:0000313" key="13">
    <source>
        <dbReference type="Proteomes" id="UP001410394"/>
    </source>
</evidence>
<evidence type="ECO:0000256" key="4">
    <source>
        <dbReference type="ARBA" id="ARBA00022960"/>
    </source>
</evidence>
<keyword evidence="4 10" id="KW-0133">Cell shape</keyword>
<evidence type="ECO:0000256" key="3">
    <source>
        <dbReference type="ARBA" id="ARBA00022692"/>
    </source>
</evidence>
<dbReference type="CDD" id="cd13123">
    <property type="entry name" value="MATE_MurJ_like"/>
    <property type="match status" value="1"/>
</dbReference>
<comment type="similarity">
    <text evidence="9 10 11">Belongs to the MurJ/MviN family.</text>
</comment>
<evidence type="ECO:0000256" key="10">
    <source>
        <dbReference type="HAMAP-Rule" id="MF_02078"/>
    </source>
</evidence>
<comment type="caution">
    <text evidence="12">The sequence shown here is derived from an EMBL/GenBank/DDBJ whole genome shotgun (WGS) entry which is preliminary data.</text>
</comment>
<dbReference type="RefSeq" id="WP_345921504.1">
    <property type="nucleotide sequence ID" value="NZ_JBDIVE010000019.1"/>
</dbReference>
<keyword evidence="3 10" id="KW-0812">Transmembrane</keyword>
<keyword evidence="13" id="KW-1185">Reference proteome</keyword>
<accession>A0ABU9Z445</accession>
<gene>
    <name evidence="10 12" type="primary">murJ</name>
    <name evidence="12" type="ORF">ABDB84_19740</name>
</gene>
<feature type="transmembrane region" description="Helical" evidence="10">
    <location>
        <begin position="386"/>
        <end position="404"/>
    </location>
</feature>
<dbReference type="Pfam" id="PF03023">
    <property type="entry name" value="MurJ"/>
    <property type="match status" value="1"/>
</dbReference>
<dbReference type="EMBL" id="JBDIVE010000019">
    <property type="protein sequence ID" value="MEN3070726.1"/>
    <property type="molecule type" value="Genomic_DNA"/>
</dbReference>
<feature type="transmembrane region" description="Helical" evidence="10">
    <location>
        <begin position="189"/>
        <end position="208"/>
    </location>
</feature>
<dbReference type="PIRSF" id="PIRSF002869">
    <property type="entry name" value="MviN"/>
    <property type="match status" value="1"/>
</dbReference>
<keyword evidence="10 11" id="KW-0961">Cell wall biogenesis/degradation</keyword>
<evidence type="ECO:0000256" key="1">
    <source>
        <dbReference type="ARBA" id="ARBA00004651"/>
    </source>
</evidence>
<feature type="transmembrane region" description="Helical" evidence="10">
    <location>
        <begin position="410"/>
        <end position="429"/>
    </location>
</feature>
<dbReference type="InterPro" id="IPR051050">
    <property type="entry name" value="Lipid_II_flippase_MurJ/MviN"/>
</dbReference>
<feature type="transmembrane region" description="Helical" evidence="10">
    <location>
        <begin position="229"/>
        <end position="254"/>
    </location>
</feature>
<keyword evidence="2 10" id="KW-1003">Cell membrane</keyword>
<feature type="transmembrane region" description="Helical" evidence="10">
    <location>
        <begin position="441"/>
        <end position="463"/>
    </location>
</feature>
<keyword evidence="10 11" id="KW-0813">Transport</keyword>
<evidence type="ECO:0000256" key="11">
    <source>
        <dbReference type="PIRNR" id="PIRNR002869"/>
    </source>
</evidence>
<feature type="transmembrane region" description="Helical" evidence="10">
    <location>
        <begin position="90"/>
        <end position="114"/>
    </location>
</feature>
<feature type="transmembrane region" description="Helical" evidence="10">
    <location>
        <begin position="478"/>
        <end position="501"/>
    </location>
</feature>